<dbReference type="Pfam" id="PF00378">
    <property type="entry name" value="ECH_1"/>
    <property type="match status" value="3"/>
</dbReference>
<feature type="transmembrane region" description="Helical" evidence="1">
    <location>
        <begin position="181"/>
        <end position="202"/>
    </location>
</feature>
<dbReference type="PANTHER" id="PTHR11941:SF166">
    <property type="entry name" value="ENOYL-COA HYDRATASE_ISOMERASE FAMILY PROTEIN (AFU_ORTHOLOGUE AFUA_8G01210)"/>
    <property type="match status" value="1"/>
</dbReference>
<name>A0A2S4L4T6_9HYPO</name>
<gene>
    <name evidence="2" type="ORF">TPAR_02360</name>
</gene>
<dbReference type="OrthoDB" id="2018133at2759"/>
<dbReference type="Proteomes" id="UP000237481">
    <property type="component" value="Unassembled WGS sequence"/>
</dbReference>
<dbReference type="AlphaFoldDB" id="A0A2S4L4T6"/>
<proteinExistence type="predicted"/>
<keyword evidence="1" id="KW-0472">Membrane</keyword>
<evidence type="ECO:0000256" key="1">
    <source>
        <dbReference type="SAM" id="Phobius"/>
    </source>
</evidence>
<organism evidence="2 3">
    <name type="scientific">Tolypocladium paradoxum</name>
    <dbReference type="NCBI Taxonomy" id="94208"/>
    <lineage>
        <taxon>Eukaryota</taxon>
        <taxon>Fungi</taxon>
        <taxon>Dikarya</taxon>
        <taxon>Ascomycota</taxon>
        <taxon>Pezizomycotina</taxon>
        <taxon>Sordariomycetes</taxon>
        <taxon>Hypocreomycetidae</taxon>
        <taxon>Hypocreales</taxon>
        <taxon>Ophiocordycipitaceae</taxon>
        <taxon>Tolypocladium</taxon>
    </lineage>
</organism>
<dbReference type="CDD" id="cd06558">
    <property type="entry name" value="crotonase-like"/>
    <property type="match status" value="1"/>
</dbReference>
<evidence type="ECO:0000313" key="2">
    <source>
        <dbReference type="EMBL" id="POR37427.1"/>
    </source>
</evidence>
<keyword evidence="3" id="KW-1185">Reference proteome</keyword>
<keyword evidence="1" id="KW-1133">Transmembrane helix</keyword>
<sequence>MSGSASGLVQATSPADGVRLITLNRPEKRNALSQQLIAEFLGELSRASTDSAIRAIVVTGRGPFFSGEHQTRLSSLAVSPLRRVQLRARPADAVLRAAGADLNDIAALDAAGARSCRYLEDLCSGMAAVCKPVLAAVNGPACDLIVAAKSAYFALPETKRGLIPGAGGTQRLTAAVGKFRVSNFAAAVVVVVVVVVVAAAAARASSLAVPRPVPSVARPVHVWCSSAYAEQAMRTILLGRPITSEEAMSCGLLCDLVEDGDLLRQAIDVAASLVEHGPEALQFAKEAICRGALPSDSTHPTSMFPLLQSSPFSALLEATPTLSLVAADGLCRDDLFERHLYYATFGTEEKRRGVDEFLARRSKLGSDRAQPTGAN</sequence>
<protein>
    <submittedName>
        <fullName evidence="2">Uncharacterized protein</fullName>
    </submittedName>
</protein>
<comment type="caution">
    <text evidence="2">The sequence shown here is derived from an EMBL/GenBank/DDBJ whole genome shotgun (WGS) entry which is preliminary data.</text>
</comment>
<dbReference type="Gene3D" id="3.90.226.10">
    <property type="entry name" value="2-enoyl-CoA Hydratase, Chain A, domain 1"/>
    <property type="match status" value="1"/>
</dbReference>
<dbReference type="GO" id="GO:0006635">
    <property type="term" value="P:fatty acid beta-oxidation"/>
    <property type="evidence" value="ECO:0007669"/>
    <property type="project" value="TreeGrafter"/>
</dbReference>
<dbReference type="PANTHER" id="PTHR11941">
    <property type="entry name" value="ENOYL-COA HYDRATASE-RELATED"/>
    <property type="match status" value="1"/>
</dbReference>
<dbReference type="GO" id="GO:0005739">
    <property type="term" value="C:mitochondrion"/>
    <property type="evidence" value="ECO:0007669"/>
    <property type="project" value="TreeGrafter"/>
</dbReference>
<reference evidence="2 3" key="1">
    <citation type="submission" date="2018-01" db="EMBL/GenBank/DDBJ databases">
        <title>Harnessing the power of phylogenomics to disentangle the directionality and signatures of interkingdom host jumping in the parasitic fungal genus Tolypocladium.</title>
        <authorList>
            <person name="Quandt C.A."/>
            <person name="Patterson W."/>
            <person name="Spatafora J.W."/>
        </authorList>
    </citation>
    <scope>NUCLEOTIDE SEQUENCE [LARGE SCALE GENOMIC DNA]</scope>
    <source>
        <strain evidence="2 3">NRBC 100945</strain>
    </source>
</reference>
<dbReference type="STRING" id="94208.A0A2S4L4T6"/>
<evidence type="ECO:0000313" key="3">
    <source>
        <dbReference type="Proteomes" id="UP000237481"/>
    </source>
</evidence>
<dbReference type="InterPro" id="IPR029045">
    <property type="entry name" value="ClpP/crotonase-like_dom_sf"/>
</dbReference>
<accession>A0A2S4L4T6</accession>
<keyword evidence="1" id="KW-0812">Transmembrane</keyword>
<dbReference type="EMBL" id="PKSG01000247">
    <property type="protein sequence ID" value="POR37427.1"/>
    <property type="molecule type" value="Genomic_DNA"/>
</dbReference>
<dbReference type="InterPro" id="IPR001753">
    <property type="entry name" value="Enoyl-CoA_hydra/iso"/>
</dbReference>
<dbReference type="SUPFAM" id="SSF52096">
    <property type="entry name" value="ClpP/crotonase"/>
    <property type="match status" value="1"/>
</dbReference>